<gene>
    <name evidence="12" type="primary">modC</name>
    <name evidence="12" type="ORF">H6A60_06425</name>
</gene>
<evidence type="ECO:0000256" key="4">
    <source>
        <dbReference type="ARBA" id="ARBA00022519"/>
    </source>
</evidence>
<dbReference type="InterPro" id="IPR008995">
    <property type="entry name" value="Mo/tungstate-bd_C_term_dom"/>
</dbReference>
<dbReference type="Proteomes" id="UP000715095">
    <property type="component" value="Unassembled WGS sequence"/>
</dbReference>
<keyword evidence="1" id="KW-0813">Transport</keyword>
<evidence type="ECO:0000313" key="12">
    <source>
        <dbReference type="EMBL" id="MBM6704119.1"/>
    </source>
</evidence>
<dbReference type="Gene3D" id="2.40.50.100">
    <property type="match status" value="1"/>
</dbReference>
<protein>
    <submittedName>
        <fullName evidence="12">Molybdenum ABC transporter ATP-binding protein</fullName>
    </submittedName>
</protein>
<evidence type="ECO:0000256" key="2">
    <source>
        <dbReference type="ARBA" id="ARBA00022475"/>
    </source>
</evidence>
<dbReference type="SUPFAM" id="SSF52540">
    <property type="entry name" value="P-loop containing nucleoside triphosphate hydrolases"/>
    <property type="match status" value="1"/>
</dbReference>
<keyword evidence="4" id="KW-0997">Cell inner membrane</keyword>
<dbReference type="PANTHER" id="PTHR43514:SF4">
    <property type="entry name" value="ABC TRANSPORTER I FAMILY MEMBER 10"/>
    <property type="match status" value="1"/>
</dbReference>
<dbReference type="SUPFAM" id="SSF50331">
    <property type="entry name" value="MOP-like"/>
    <property type="match status" value="1"/>
</dbReference>
<evidence type="ECO:0000256" key="8">
    <source>
        <dbReference type="ARBA" id="ARBA00023136"/>
    </source>
</evidence>
<proteinExistence type="predicted"/>
<dbReference type="InterPro" id="IPR004606">
    <property type="entry name" value="Mop_domain"/>
</dbReference>
<evidence type="ECO:0000256" key="1">
    <source>
        <dbReference type="ARBA" id="ARBA00022448"/>
    </source>
</evidence>
<dbReference type="NCBIfam" id="TIGR02142">
    <property type="entry name" value="modC_ABC"/>
    <property type="match status" value="1"/>
</dbReference>
<keyword evidence="8" id="KW-0472">Membrane</keyword>
<dbReference type="GO" id="GO:0005524">
    <property type="term" value="F:ATP binding"/>
    <property type="evidence" value="ECO:0007669"/>
    <property type="project" value="UniProtKB-KW"/>
</dbReference>
<comment type="caution">
    <text evidence="12">The sequence shown here is derived from an EMBL/GenBank/DDBJ whole genome shotgun (WGS) entry which is preliminary data.</text>
</comment>
<dbReference type="Pfam" id="PF00005">
    <property type="entry name" value="ABC_tran"/>
    <property type="match status" value="1"/>
</dbReference>
<feature type="domain" description="Mop" evidence="11">
    <location>
        <begin position="284"/>
        <end position="348"/>
    </location>
</feature>
<dbReference type="PROSITE" id="PS50893">
    <property type="entry name" value="ABC_TRANSPORTER_2"/>
    <property type="match status" value="1"/>
</dbReference>
<evidence type="ECO:0000259" key="10">
    <source>
        <dbReference type="PROSITE" id="PS50893"/>
    </source>
</evidence>
<sequence length="348" mass="37955">MLEAAFDVPEAGILVLFGPSGCGKTTVLRAVAGLERAQGFVRIGRSIWQDDAKEIFVPTYERSLGYVFQEASLFEHLNVEKNLRFGLVRTKDADGEARLAEAIELLGIGELLKRRVDELSGGERQRCAIARSLCLKPDVLLMDEPLSALDWARKREILPWLEKLRAELRIPILYVTHSADEMARLANRVIVLDRGSVLAQGPLASVMTDLHVPVSSEYGPSSIVEGAIESVSNEWRTVDVRAGEWLIEVASPAEAGAPTPRRGDKLRLRILARDVGIAREPVTGASVRNVLPAIVDEMVEESGAYALVRLRSSGGTLLARILRRSAAELGLAPGMRVWALVKAAAVVV</sequence>
<evidence type="ECO:0000313" key="13">
    <source>
        <dbReference type="Proteomes" id="UP000715095"/>
    </source>
</evidence>
<dbReference type="InterPro" id="IPR027417">
    <property type="entry name" value="P-loop_NTPase"/>
</dbReference>
<evidence type="ECO:0000256" key="5">
    <source>
        <dbReference type="ARBA" id="ARBA00022741"/>
    </source>
</evidence>
<keyword evidence="6 12" id="KW-0067">ATP-binding</keyword>
<dbReference type="InterPro" id="IPR011868">
    <property type="entry name" value="ModC_ABC_ATP-bd"/>
</dbReference>
<keyword evidence="2" id="KW-1003">Cell membrane</keyword>
<dbReference type="EMBL" id="JACJJC010000008">
    <property type="protein sequence ID" value="MBM6704119.1"/>
    <property type="molecule type" value="Genomic_DNA"/>
</dbReference>
<evidence type="ECO:0000256" key="3">
    <source>
        <dbReference type="ARBA" id="ARBA00022505"/>
    </source>
</evidence>
<evidence type="ECO:0000256" key="7">
    <source>
        <dbReference type="ARBA" id="ARBA00022967"/>
    </source>
</evidence>
<dbReference type="InterPro" id="IPR050334">
    <property type="entry name" value="Molybdenum_import_ModC"/>
</dbReference>
<evidence type="ECO:0000256" key="6">
    <source>
        <dbReference type="ARBA" id="ARBA00022840"/>
    </source>
</evidence>
<feature type="domain" description="ABC transporter" evidence="10">
    <location>
        <begin position="2"/>
        <end position="219"/>
    </location>
</feature>
<dbReference type="SMART" id="SM00382">
    <property type="entry name" value="AAA"/>
    <property type="match status" value="1"/>
</dbReference>
<dbReference type="PANTHER" id="PTHR43514">
    <property type="entry name" value="ABC TRANSPORTER I FAMILY MEMBER 10"/>
    <property type="match status" value="1"/>
</dbReference>
<dbReference type="PROSITE" id="PS51866">
    <property type="entry name" value="MOP"/>
    <property type="match status" value="1"/>
</dbReference>
<dbReference type="InterPro" id="IPR003593">
    <property type="entry name" value="AAA+_ATPase"/>
</dbReference>
<evidence type="ECO:0000256" key="9">
    <source>
        <dbReference type="PROSITE-ProRule" id="PRU01213"/>
    </source>
</evidence>
<name>A0ABS2DS42_9BURK</name>
<reference evidence="12 13" key="1">
    <citation type="journal article" date="2021" name="Sci. Rep.">
        <title>The distribution of antibiotic resistance genes in chicken gut microbiota commensals.</title>
        <authorList>
            <person name="Juricova H."/>
            <person name="Matiasovicova J."/>
            <person name="Kubasova T."/>
            <person name="Cejkova D."/>
            <person name="Rychlik I."/>
        </authorList>
    </citation>
    <scope>NUCLEOTIDE SEQUENCE [LARGE SCALE GENOMIC DNA]</scope>
    <source>
        <strain evidence="12 13">An829</strain>
    </source>
</reference>
<dbReference type="InterPro" id="IPR003439">
    <property type="entry name" value="ABC_transporter-like_ATP-bd"/>
</dbReference>
<dbReference type="Pfam" id="PF03459">
    <property type="entry name" value="TOBE"/>
    <property type="match status" value="1"/>
</dbReference>
<accession>A0ABS2DS42</accession>
<keyword evidence="13" id="KW-1185">Reference proteome</keyword>
<keyword evidence="3 9" id="KW-0500">Molybdenum</keyword>
<organism evidence="12 13">
    <name type="scientific">Sutterella massiliensis</name>
    <dbReference type="NCBI Taxonomy" id="1816689"/>
    <lineage>
        <taxon>Bacteria</taxon>
        <taxon>Pseudomonadati</taxon>
        <taxon>Pseudomonadota</taxon>
        <taxon>Betaproteobacteria</taxon>
        <taxon>Burkholderiales</taxon>
        <taxon>Sutterellaceae</taxon>
        <taxon>Sutterella</taxon>
    </lineage>
</organism>
<evidence type="ECO:0000259" key="11">
    <source>
        <dbReference type="PROSITE" id="PS51866"/>
    </source>
</evidence>
<dbReference type="Gene3D" id="3.40.50.300">
    <property type="entry name" value="P-loop containing nucleotide triphosphate hydrolases"/>
    <property type="match status" value="1"/>
</dbReference>
<keyword evidence="5" id="KW-0547">Nucleotide-binding</keyword>
<keyword evidence="7" id="KW-1278">Translocase</keyword>
<dbReference type="InterPro" id="IPR005116">
    <property type="entry name" value="Transp-assoc_OB_typ1"/>
</dbReference>